<organism evidence="5 6">
    <name type="scientific">Bugula neritina</name>
    <name type="common">Brown bryozoan</name>
    <name type="synonym">Sertularia neritina</name>
    <dbReference type="NCBI Taxonomy" id="10212"/>
    <lineage>
        <taxon>Eukaryota</taxon>
        <taxon>Metazoa</taxon>
        <taxon>Spiralia</taxon>
        <taxon>Lophotrochozoa</taxon>
        <taxon>Bryozoa</taxon>
        <taxon>Gymnolaemata</taxon>
        <taxon>Cheilostomatida</taxon>
        <taxon>Flustrina</taxon>
        <taxon>Buguloidea</taxon>
        <taxon>Bugulidae</taxon>
        <taxon>Bugula</taxon>
    </lineage>
</organism>
<dbReference type="InterPro" id="IPR016181">
    <property type="entry name" value="Acyl_CoA_acyltransferase"/>
</dbReference>
<proteinExistence type="predicted"/>
<dbReference type="GO" id="GO:0000139">
    <property type="term" value="C:Golgi membrane"/>
    <property type="evidence" value="ECO:0007669"/>
    <property type="project" value="TreeGrafter"/>
</dbReference>
<dbReference type="SUPFAM" id="SSF55729">
    <property type="entry name" value="Acyl-CoA N-acyltransferases (Nat)"/>
    <property type="match status" value="1"/>
</dbReference>
<sequence>MQTVKVVYLHVLATNTPAIKFYEKHSFVQHLYLPFYYHIAGSCCDARSYALYINGGKPPQTNTSQLRGRLRRLFRIAFRLCYCRFAALRIAASIRSPVQ</sequence>
<evidence type="ECO:0000256" key="2">
    <source>
        <dbReference type="ARBA" id="ARBA00022679"/>
    </source>
</evidence>
<protein>
    <recommendedName>
        <fullName evidence="1">histone acetyltransferase</fullName>
        <ecNumber evidence="1">2.3.1.48</ecNumber>
    </recommendedName>
</protein>
<dbReference type="Proteomes" id="UP000593567">
    <property type="component" value="Unassembled WGS sequence"/>
</dbReference>
<dbReference type="GO" id="GO:0004402">
    <property type="term" value="F:histone acetyltransferase activity"/>
    <property type="evidence" value="ECO:0007669"/>
    <property type="project" value="TreeGrafter"/>
</dbReference>
<keyword evidence="4" id="KW-0012">Acyltransferase</keyword>
<keyword evidence="2" id="KW-0808">Transferase</keyword>
<keyword evidence="3" id="KW-0156">Chromatin regulator</keyword>
<dbReference type="AlphaFoldDB" id="A0A7J7K3Q3"/>
<name>A0A7J7K3Q3_BUGNE</name>
<gene>
    <name evidence="5" type="ORF">EB796_009185</name>
</gene>
<dbReference type="Gene3D" id="3.40.630.30">
    <property type="match status" value="1"/>
</dbReference>
<dbReference type="OrthoDB" id="47017at2759"/>
<dbReference type="PANTHER" id="PTHR14744:SF15">
    <property type="entry name" value="N-ALPHA-ACETYLTRANSFERASE 60"/>
    <property type="match status" value="1"/>
</dbReference>
<evidence type="ECO:0000256" key="3">
    <source>
        <dbReference type="ARBA" id="ARBA00022853"/>
    </source>
</evidence>
<keyword evidence="6" id="KW-1185">Reference proteome</keyword>
<comment type="caution">
    <text evidence="5">The sequence shown here is derived from an EMBL/GenBank/DDBJ whole genome shotgun (WGS) entry which is preliminary data.</text>
</comment>
<dbReference type="EC" id="2.3.1.48" evidence="1"/>
<reference evidence="5" key="1">
    <citation type="submission" date="2020-06" db="EMBL/GenBank/DDBJ databases">
        <title>Draft genome of Bugula neritina, a colonial animal packing powerful symbionts and potential medicines.</title>
        <authorList>
            <person name="Rayko M."/>
        </authorList>
    </citation>
    <scope>NUCLEOTIDE SEQUENCE [LARGE SCALE GENOMIC DNA]</scope>
    <source>
        <strain evidence="5">Kwan_BN1</strain>
    </source>
</reference>
<accession>A0A7J7K3Q3</accession>
<evidence type="ECO:0000256" key="4">
    <source>
        <dbReference type="ARBA" id="ARBA00023315"/>
    </source>
</evidence>
<dbReference type="EMBL" id="VXIV02001497">
    <property type="protein sequence ID" value="KAF6032584.1"/>
    <property type="molecule type" value="Genomic_DNA"/>
</dbReference>
<evidence type="ECO:0000313" key="5">
    <source>
        <dbReference type="EMBL" id="KAF6032584.1"/>
    </source>
</evidence>
<dbReference type="PANTHER" id="PTHR14744">
    <property type="entry name" value="N-ALPHA-ACETYLTRANSFERASE 60"/>
    <property type="match status" value="1"/>
</dbReference>
<dbReference type="InterPro" id="IPR045141">
    <property type="entry name" value="NAA60-like"/>
</dbReference>
<evidence type="ECO:0000256" key="1">
    <source>
        <dbReference type="ARBA" id="ARBA00013184"/>
    </source>
</evidence>
<dbReference type="GO" id="GO:0004596">
    <property type="term" value="F:protein-N-terminal amino-acid acetyltransferase activity"/>
    <property type="evidence" value="ECO:0007669"/>
    <property type="project" value="InterPro"/>
</dbReference>
<evidence type="ECO:0000313" key="6">
    <source>
        <dbReference type="Proteomes" id="UP000593567"/>
    </source>
</evidence>